<keyword evidence="3" id="KW-1185">Reference proteome</keyword>
<reference evidence="2" key="1">
    <citation type="submission" date="2021-02" db="EMBL/GenBank/DDBJ databases">
        <authorList>
            <person name="Dougan E. K."/>
            <person name="Rhodes N."/>
            <person name="Thang M."/>
            <person name="Chan C."/>
        </authorList>
    </citation>
    <scope>NUCLEOTIDE SEQUENCE</scope>
</reference>
<organism evidence="2 3">
    <name type="scientific">Symbiodinium pilosum</name>
    <name type="common">Dinoflagellate</name>
    <dbReference type="NCBI Taxonomy" id="2952"/>
    <lineage>
        <taxon>Eukaryota</taxon>
        <taxon>Sar</taxon>
        <taxon>Alveolata</taxon>
        <taxon>Dinophyceae</taxon>
        <taxon>Suessiales</taxon>
        <taxon>Symbiodiniaceae</taxon>
        <taxon>Symbiodinium</taxon>
    </lineage>
</organism>
<feature type="transmembrane region" description="Helical" evidence="1">
    <location>
        <begin position="37"/>
        <end position="56"/>
    </location>
</feature>
<keyword evidence="1" id="KW-0812">Transmembrane</keyword>
<feature type="transmembrane region" description="Helical" evidence="1">
    <location>
        <begin position="170"/>
        <end position="194"/>
    </location>
</feature>
<keyword evidence="1" id="KW-1133">Transmembrane helix</keyword>
<gene>
    <name evidence="2" type="primary">ANK1</name>
    <name evidence="2" type="ORF">SPIL2461_LOCUS766</name>
</gene>
<feature type="non-terminal residue" evidence="2">
    <location>
        <position position="1"/>
    </location>
</feature>
<dbReference type="OrthoDB" id="426769at2759"/>
<evidence type="ECO:0000313" key="2">
    <source>
        <dbReference type="EMBL" id="CAE7172227.1"/>
    </source>
</evidence>
<feature type="non-terminal residue" evidence="2">
    <location>
        <position position="197"/>
    </location>
</feature>
<feature type="transmembrane region" description="Helical" evidence="1">
    <location>
        <begin position="98"/>
        <end position="114"/>
    </location>
</feature>
<feature type="transmembrane region" description="Helical" evidence="1">
    <location>
        <begin position="126"/>
        <end position="149"/>
    </location>
</feature>
<accession>A0A812IXU8</accession>
<dbReference type="EMBL" id="CAJNIZ010000670">
    <property type="protein sequence ID" value="CAE7172227.1"/>
    <property type="molecule type" value="Genomic_DNA"/>
</dbReference>
<dbReference type="Proteomes" id="UP000649617">
    <property type="component" value="Unassembled WGS sequence"/>
</dbReference>
<comment type="caution">
    <text evidence="2">The sequence shown here is derived from an EMBL/GenBank/DDBJ whole genome shotgun (WGS) entry which is preliminary data.</text>
</comment>
<sequence length="197" mass="21940">FAFYLYCGSMPLMGQVYNPSPPPDSSMESLETFKHFVVGYHMLIILGIAFALDLWFTIRGMVRHLPEADGEEDGAVITMDSTYMEDVSRTMDSMGNRALLLVGFIQHASARFVNLSQSADGQSYQVFLNVLFPSMVSSGCGFLQAVVYLTFMSTTQIRRQGMTMSRATKYFTTILLRVCDAIFKFGVFCVLFGAGLT</sequence>
<keyword evidence="1" id="KW-0472">Membrane</keyword>
<evidence type="ECO:0000256" key="1">
    <source>
        <dbReference type="SAM" id="Phobius"/>
    </source>
</evidence>
<dbReference type="AlphaFoldDB" id="A0A812IXU8"/>
<proteinExistence type="predicted"/>
<protein>
    <submittedName>
        <fullName evidence="2">ANK1 protein</fullName>
    </submittedName>
</protein>
<evidence type="ECO:0000313" key="3">
    <source>
        <dbReference type="Proteomes" id="UP000649617"/>
    </source>
</evidence>
<name>A0A812IXU8_SYMPI</name>